<dbReference type="SUPFAM" id="SSF49313">
    <property type="entry name" value="Cadherin-like"/>
    <property type="match status" value="3"/>
</dbReference>
<dbReference type="InterPro" id="IPR013783">
    <property type="entry name" value="Ig-like_fold"/>
</dbReference>
<name>A0A6C0ITH9_9ZZZZ</name>
<reference evidence="1" key="1">
    <citation type="journal article" date="2020" name="Nature">
        <title>Giant virus diversity and host interactions through global metagenomics.</title>
        <authorList>
            <person name="Schulz F."/>
            <person name="Roux S."/>
            <person name="Paez-Espino D."/>
            <person name="Jungbluth S."/>
            <person name="Walsh D.A."/>
            <person name="Denef V.J."/>
            <person name="McMahon K.D."/>
            <person name="Konstantinidis K.T."/>
            <person name="Eloe-Fadrosh E.A."/>
            <person name="Kyrpides N.C."/>
            <person name="Woyke T."/>
        </authorList>
    </citation>
    <scope>NUCLEOTIDE SEQUENCE</scope>
    <source>
        <strain evidence="1">GVMAG-M-3300024302-11</strain>
    </source>
</reference>
<dbReference type="GO" id="GO:0005509">
    <property type="term" value="F:calcium ion binding"/>
    <property type="evidence" value="ECO:0007669"/>
    <property type="project" value="InterPro"/>
</dbReference>
<dbReference type="Pfam" id="PF05345">
    <property type="entry name" value="He_PIG"/>
    <property type="match status" value="1"/>
</dbReference>
<sequence>MKGGLLQLATVGKEDSLLIGKPEISHFKKVYMKYTNFSIDNYHTNYGDKKFDSEFELTIKRDGDLLKDMFFYLEIPYFEILKKIKTEKKEFNKEVSDKLYYQYLNMKSFVYLSSENNFYIIPENMLYYPHKLSENKLNTNEIISITSQEYSKYFNNESHFKDITFNEDSKHPSIPYMKTVDSFWFNSFINEIIDDVNENNFILLLDYNKFTEWFNHRVEYRLFMNYHLLFNLNEHYIFYQINFTITNSRKINEVKKYFEIKDKFDYLTETSFINEDLDIDIVTHNIVSTNLFNKNKKEINTYLLNTVLYNCRFILFILGKLYDDSQSSFFTFFKMFKVSDQTENKVIGSTLTSYENGIWDTYISDFFTDYFDNNNINKFSSHITSSFLEQSNLLEKDVDNLWTTLTMQNNSNEYYVDYIFSILYTFIQRYEKFFTYNTVNFLDFFTQEGDPTFFESLNTNFSSYKTLNLTTIYNSHGKKFDLTLLYNYLVYILTYLIKDFNIFEEFKTISKQNIQFIYWWRNKIANSIFLRYKRVQNSNLYPNFDNMKEHDGLINMFYTYLPNNVISLEEIKNDLYRLFYNYSYKGVLTNDSNYSSTYQTITKLTQITSSTYSNSSTSTIECQYKYDINSTLISQDGNKVSLHETLDAKDQFFDNRFKVEFLINDKYYNVTTIYEDASPIFILEDYIKIITNFEIIVTVNIPINKYFVDYDPLVINDSELEFVTGTQIFTYDKYIDTDNFNFKLLREPNKIISEFNILDMSAGVDTPNTYSNVLTNYDYVEHDLFNNINSINYTININERKSYTNLSASSDMSNFNINTGTINGEIFNILNIVSSEENYFTLNTSSIYKIIHASITYNITLTELSTNKYRIGGVDARKLDDVNITDVNITTYYLEENIYMLKPTIFELTTTSTNTINSTSFTNINTDTGIFDYSGSTTIHSDYNLILSNNRYYQVDISNNGTTYQVTTDKLENINLASCILYTNYRITFDTSTILDLSKKYYLTFLKASTIDTEQIDVIPVLTNNTNFDKNNKHFKYQLKSKSTTNDGSKTFKINLSNKLDDNIELFIRKNNTVTKNNIMIGGQIILNKDDNHTYYLKTMFLDSTIVKKKIVFSKSSSLNDTYFVNIKDNIYYINEEINFDKIEKISIQTVRNMYDEVDMSGIIVNESDSIFLKIPISDINSDNYENYYKYIKHNIGTYYIKDGSGNISLGQPTVTDNNSLNFKLMNISYTKYLPTTTSRDYTIIVFNNNYLPNLLPYTSFYLQDNINKVSDLMDYFIQTPMVIFLDKETVKNSNVILYNLPFNLEKADQVKYITIDGEYLHLNELLNSNQLLRYQNSLISSSFDYDIIEFNLSNNIAKRNLIRGINTVIERILDTFDIRNIINKMESTNNFVNSFFQDNFINKIYEGDFGKTIQKLLEQFNSSNLVSLLDNKNQNIVVSSIEENNKISKYAFNIYKPKNNIYYNYNLYSKYALDFYNSKDGTSLDINLNYTTSKGSGREIFATNYKPFLNEIRLNTEMLLFLNEYKNEIEKQINYVEDNMLWLDIGNKSTSNSFDYFYGFQQQFRNYIYADKTVNKYKFKYLYNDEFLLYPELDKKNYYDSTPITITSDLIETDKELHPVRKSAHKYIDNNSISQYMYIKDFFNYLGPGLVKDNIIVKDTLNFNYDISKNYMFIDDTSSCYLSTFISKNEFTIEDNLNKVYKSSYVKEIDSTFTYADLGIIDDDIYLYIFHNTNSSLVVNDFLLIDNVLCRVISNTYGDNNYLALLSYYSVSFQNSTYYVGTIKSSGYTYSSTDSIVLKDNLTNVINFSTTEHTLDKLETIKFYNRQINDNTKIYCTLNDGILNIETIQGLNYVFITNTTIYSLGNTVISNKPLILQNKKVYYHLINKLLEDSTYIFNEDIIQKLSDMGDSTIPENLWFFNGDIGNSFKQEWIKLDIDTKKIYIDDRRYNEIQFLFFMYNNIFYKFSDFTRVMVDDDLYFTKIYFINPNRFIGNKSFYSYNTKVNTSIDYNPIKNCINTSNTDLIYYDVSGHNKHLIDTKCNTSHDINIFFDNNITRPLTVNIIDTTTPVKKLKYSLFSDSSLNTEIDSIFQITESYLDSSSNLTSDTSFYLRFDLSSSTSLENVPLIKYYFDSTKVSYIDIKAINNDTYISMNDTSSNVFEFKILNGTHLIKGNFKKLNFKVDFVYENIPHTFDIITRILIDDNYTQKLEMTYNNESYVYLHEPYIISGIENKFKDSNNLDFSGCIPNIFEISVANNYTIIPNISETITNVNSYDRYLQFMNIDNTNTTDYYKDIKQIECSRLTDQERYYELIDNITIYENKIYIKDNYKEYINQIKSCIVTTNKKTYFLNIKKIENNYITVHHTFTSIESTGILYFNLFEGKIVERPFFINKNTYIIYIIFGSFNLGEIVSIGDVTLLINKYDLKYKGYSFEIISNHTINELNTIYQTYFSIGSISNFNIKNSIINFNFEENNMFISKTKDQIEIGDFIYTGQNMGYYDNETIVLSEKSINFGFNNKGNNIFIQKSNDKWKYFGSDFNGFVRVVARYTDGDVIKKAILIIKYVINHHVFWREDDYDYQPILDNLVDIYKDSFIFYLPYQPFVQKYLDITGSRVSFDYGMIHYHGTNHLIDNGKVLGLTANLSPGIYKHIKLNKKEFSEISKYNYSVYNFDKVNFDDVTLYKSSNIYFDGVDTNTSLDMSFNSTSPYYYYDTLTNKYKYPVYLTASVTESHITAINVNSASTNTNDLIVYHDSSNISYSDNIPADHLNIDDSFYVFNNSKYYYPVYINYTKFNDNNIINSLNNLVIKAEAVDLINHPKITSLVNTVGIVGTAYTYNIVTNPSNCTIITEKLPSWLTLSGGTSGTSGMFGPSGTSGTSDPGVYSLSGTPDSSNIGYNTVNIVATDDNGYSMFQKFDINVTESISPRITSTPSTFGYVGYEYTYDISMNNGFASTYAISKPSWLHIDNAEYEDPGTNHYYGTPNLSSVGDNILVLHATDTSNNTTLQKFNIFVDYKYAPYFTSTPVTEIIEGTNYSYDILVNNNNNDDVTLIGSVIPSWLTLTDNNLSGTYDGNTEYDVILEIFSNNLITTQSFTIDVSSTNLVEFTSQPITTSVNNKIYSYKVSGKIGADNTTGKEIYIRATTIPAWLTLDADYNLTGTPTNYYLGDNNVVLRISDNLGNSKTQKFSIHVFDNQDKIIKINDNLFDKVLKHNLYDYNSDIILNSNTYKFKNLINHTSVNASSNYSVLDVNNYVDLSGKVDILLPINHAHTDEYSINSNYVSISNKVLSYRYKTSEENNNNCSKLFCYYNMTSNAEQIQLRTFDIKLYNDYFDVQIKSTSNTTTTSGILFNLFYRDFSNSTNFFIDNYIPINITSLGSTESRKYFNKLPFDINLNDKVLIEERRYDETIIHYSQLIFEDGQLKMLTNISNNDSLFYLHRLIPIKIKSTLIEFENPILHINDIFGVNSIESIDNYMPIPIKILSKPSIVNNKWKVEISSKYLILMDKYDIYPDIKVNDIVNDKLSIVMENNKVYLLFNKIPTTKNSNVYIVKKSYFQYLSKNNLEWKTDDQLNNEKPSDLELENYLSDNWDIGNEQASIPVSVESSNILQRYVLQNYIKDNIDLNSPSIKYYLSILSNNIKNLGINKDNKLEISVEKEIINLDTNLYISYPKSGAITEELYEPISSVNKMVDMFEGINTTIYFNMAKSLEDWTSITFYNNSQYKYKNQVFAKHINVDSSGNILVSNDTSGSVLLLEETLVNSNLQKVAGLLGENNFVNYNKLLEIRKVEEVIFNYIRNNSKNYYFWDTPIENINKFLNAYNGDVNTRDYIIYKKCIVTKVELEDGSVINDTIFKEIDDKSIRRIAYLDSQFILNKTSDISLYISRFASMVTNNINNFINASQFNSSFGVDSHILFDKILKISAEKGEFIKYILDGNSFNYNYGVLTFEKLLLSKQWDKILETESEYKEFFNSEFNDKLDITYKQDDNWSATANYSGYKVDTLGNLIPFGLYSNNSIIKSDINQDIIVNKTYSFDNIKYSDESTIKYKLESDKLFKYEITSSTDILFKTDQTYTLDLLTGDNVFKEDVLNINKQSSNKIVFNSEYNYDDFTKISLSVDKSYNIISSESKGYFYQNYSINDISSGSLSFFLDDNSIIINSYVIDSSSTKFNLISSVELKNEDFIKIEQLISIKDQKLRTISSEDRLYISITDNLSKSNLKTVSTEVFITIDSNDYRIIPESYGIYNYYILRNTLINKFTNYSVFVYYQVGTIESYKTDLSVYDIFLEEHLDNINYKVHSPLPINYNIDNSSISDIEFIKEDVARVFTTNEIITPKVLNNNFKIEKNTPNIIKDLSFVDNSFLIEVVNLVKLLDDAQVQFISTGNPSITGIFNSYTADLNFLYQTVDKYTAYDLSNHNIEITNIVNVTLYDYIDNFVSFTLTDDLTISLESSFKYYIDISGSYNLLDNQNIYMNNNIVTIDLTDFGNFTSTAPFNFKQVYTSPSNVIPYKYNQIMTMELHNDYIIRAPKHINIQYLDSNFKESGNYIYYFSNTNGLSFSSSESYRMKKIEYSDKYIDIKVVGEKNGNIYFSTIEPLVLTDGINYNLYSINYSINIVLDISTINYQSNSFFNALITKVTNNKTFEIQIETVDTSSNIIILPDNSNFSLFMSDFNNVNSELDLISLSKISYKFPDELRYSNYYQTDVSETIVKENIIWKEDFAYNIFDYIEFYMNNQKVDVLDKNVYKIMYKYLNKQKEMMMYPKIKDNKFYLYLPTMFWFNQASSNYLPLITLENTNITVKLKLNKLENMISNNISNYDIKLPDYVKFSMITDTILLDSVERQRFAEYNHEYLIERFVSYNPILIKEERKTINLNIKGLIKDIFWVCESKTTGKNYLSDIENVKDHYYQEYTDLYTLYKKYIQNNRTFSQDIPTSYLSSFLQLDTIENYVTENSETILKYIRNNKMLVNYDLKFILYLYFVKLSYYDNYNDSYFGTNANYITNNRIREKFSKLIAYFSKIHTNKNITTEIKPIKEIDFKANGRSLLSEHNYTYYNSVVPYEKFKRSFEPGLSGYSFALDPTSLQPSGQLNFNILNEPTLNVIFDKKVVNENLFLYTVVKEYQILRIIGGNSSLSWV</sequence>
<dbReference type="EMBL" id="MN740259">
    <property type="protein sequence ID" value="QHT96554.1"/>
    <property type="molecule type" value="Genomic_DNA"/>
</dbReference>
<accession>A0A6C0ITH9</accession>
<evidence type="ECO:0000313" key="1">
    <source>
        <dbReference type="EMBL" id="QHT96554.1"/>
    </source>
</evidence>
<dbReference type="GO" id="GO:0016020">
    <property type="term" value="C:membrane"/>
    <property type="evidence" value="ECO:0007669"/>
    <property type="project" value="InterPro"/>
</dbReference>
<dbReference type="InterPro" id="IPR015919">
    <property type="entry name" value="Cadherin-like_sf"/>
</dbReference>
<organism evidence="1">
    <name type="scientific">viral metagenome</name>
    <dbReference type="NCBI Taxonomy" id="1070528"/>
    <lineage>
        <taxon>unclassified sequences</taxon>
        <taxon>metagenomes</taxon>
        <taxon>organismal metagenomes</taxon>
    </lineage>
</organism>
<proteinExistence type="predicted"/>
<dbReference type="InterPro" id="IPR016112">
    <property type="entry name" value="VP_dsDNA_II"/>
</dbReference>
<dbReference type="SUPFAM" id="SSF49749">
    <property type="entry name" value="Group II dsDNA viruses VP"/>
    <property type="match status" value="3"/>
</dbReference>
<protein>
    <submittedName>
        <fullName evidence="1">Uncharacterized protein</fullName>
    </submittedName>
</protein>
<dbReference type="Gene3D" id="2.60.40.10">
    <property type="entry name" value="Immunoglobulins"/>
    <property type="match status" value="4"/>
</dbReference>